<evidence type="ECO:0000313" key="7">
    <source>
        <dbReference type="Proteomes" id="UP000094444"/>
    </source>
</evidence>
<feature type="signal peptide" evidence="3">
    <location>
        <begin position="1"/>
        <end position="27"/>
    </location>
</feature>
<dbReference type="PANTHER" id="PTHR31685">
    <property type="entry name" value="INTEGRAL MEMBRANE PROTEIN (AFU_ORTHOLOGUE AFUA_6G12730)-RELATED"/>
    <property type="match status" value="1"/>
</dbReference>
<feature type="compositionally biased region" description="Basic and acidic residues" evidence="1">
    <location>
        <begin position="201"/>
        <end position="216"/>
    </location>
</feature>
<evidence type="ECO:0000259" key="4">
    <source>
        <dbReference type="Pfam" id="PF10348"/>
    </source>
</evidence>
<feature type="domain" description="Protein YTP1-like C-terminal" evidence="5">
    <location>
        <begin position="298"/>
        <end position="584"/>
    </location>
</feature>
<dbReference type="InterPro" id="IPR018827">
    <property type="entry name" value="YTP1_C"/>
</dbReference>
<evidence type="ECO:0000256" key="2">
    <source>
        <dbReference type="SAM" id="Phobius"/>
    </source>
</evidence>
<dbReference type="InParanoid" id="A0A2P5IEJ0"/>
<evidence type="ECO:0000256" key="3">
    <source>
        <dbReference type="SAM" id="SignalP"/>
    </source>
</evidence>
<feature type="region of interest" description="Disordered" evidence="1">
    <location>
        <begin position="189"/>
        <end position="241"/>
    </location>
</feature>
<feature type="transmembrane region" description="Helical" evidence="2">
    <location>
        <begin position="101"/>
        <end position="120"/>
    </location>
</feature>
<dbReference type="Pfam" id="PF10355">
    <property type="entry name" value="Ytp1"/>
    <property type="match status" value="1"/>
</dbReference>
<sequence>MRPATRPGLRLLATAAVLGAVLPAVLAHGDEGMNMDGAMDGPMHMGAQQPENDAQEYPPTYFGHAEYRGILLAHIALMVLAWVVVLPLATMFSLARSRYTLPTQFAFVAVNALGVLFSTIYNAKTPDLYPNNAHHKLGWIATWILSAQVLVSLLGRLAGAFSKKADSALNTAERQGFLPVSLAAMDEHHRQHSSPYSAMHRHSDDSGHGTESRPESPRSSSFSSIPDTLASPSAQTAHKTFHDEDDDLEADVDLRASQQQVGAIRKLVTKIGSKISSRAWRVLLLAYNVVDRTSMVLGFVALCTGVITYGRFFEGSMIFTGLAHWIKGGIFFWLGIFTLGRWCGSFGDLGWAWNVKPRSVSGRWTPSAEFVESALIFIYGATNIFLEHLGSWGGEWSFEDLEHISITVLFIGGGLCGMLIESTNIRELLNTTVSEATQDAYDDEEREMVLEEPRTYNFSTNPIPALVILLLGIMMSSHTQQSMISSMVHKQWGNLLTGASFARGFSYVLTYLKPPTSVLPSRPPTELLTSFGLMAGGIIFMASSGDTVLAMEIQNLDAMFMYTVTMGLIGVLMSWEIILIAIKGWAVRKEAGKPRMSRKYYEA</sequence>
<keyword evidence="2" id="KW-0812">Transmembrane</keyword>
<organism evidence="6 7">
    <name type="scientific">Diaporthe helianthi</name>
    <dbReference type="NCBI Taxonomy" id="158607"/>
    <lineage>
        <taxon>Eukaryota</taxon>
        <taxon>Fungi</taxon>
        <taxon>Dikarya</taxon>
        <taxon>Ascomycota</taxon>
        <taxon>Pezizomycotina</taxon>
        <taxon>Sordariomycetes</taxon>
        <taxon>Sordariomycetidae</taxon>
        <taxon>Diaporthales</taxon>
        <taxon>Diaporthaceae</taxon>
        <taxon>Diaporthe</taxon>
    </lineage>
</organism>
<gene>
    <name evidence="6" type="ORF">DHEL01_v200683</name>
</gene>
<accession>A0A2P5IEJ0</accession>
<keyword evidence="2" id="KW-0472">Membrane</keyword>
<evidence type="ECO:0000313" key="6">
    <source>
        <dbReference type="EMBL" id="POS80916.1"/>
    </source>
</evidence>
<dbReference type="Pfam" id="PF10348">
    <property type="entry name" value="DUF2427"/>
    <property type="match status" value="1"/>
</dbReference>
<dbReference type="FunCoup" id="A0A2P5IEJ0">
    <property type="interactions" value="18"/>
</dbReference>
<evidence type="ECO:0000259" key="5">
    <source>
        <dbReference type="Pfam" id="PF10355"/>
    </source>
</evidence>
<dbReference type="EMBL" id="MAVT02000027">
    <property type="protein sequence ID" value="POS80916.1"/>
    <property type="molecule type" value="Genomic_DNA"/>
</dbReference>
<proteinExistence type="predicted"/>
<reference evidence="6" key="1">
    <citation type="submission" date="2017-09" db="EMBL/GenBank/DDBJ databases">
        <title>Polyketide synthases of a Diaporthe helianthi virulent isolate.</title>
        <authorList>
            <person name="Baroncelli R."/>
        </authorList>
    </citation>
    <scope>NUCLEOTIDE SEQUENCE [LARGE SCALE GENOMIC DNA]</scope>
    <source>
        <strain evidence="6">7/96</strain>
    </source>
</reference>
<feature type="transmembrane region" description="Helical" evidence="2">
    <location>
        <begin position="282"/>
        <end position="310"/>
    </location>
</feature>
<dbReference type="PANTHER" id="PTHR31685:SF3">
    <property type="entry name" value="INTEGRAL MEMBRANE PROTEIN (AFU_ORTHOLOGUE AFUA_6G12730)"/>
    <property type="match status" value="1"/>
</dbReference>
<dbReference type="Proteomes" id="UP000094444">
    <property type="component" value="Unassembled WGS sequence"/>
</dbReference>
<feature type="transmembrane region" description="Helical" evidence="2">
    <location>
        <begin position="524"/>
        <end position="542"/>
    </location>
</feature>
<keyword evidence="3" id="KW-0732">Signal</keyword>
<dbReference type="AlphaFoldDB" id="A0A2P5IEJ0"/>
<protein>
    <submittedName>
        <fullName evidence="6">Integral membrane protein</fullName>
    </submittedName>
</protein>
<dbReference type="InterPro" id="IPR018825">
    <property type="entry name" value="DUF2427"/>
</dbReference>
<feature type="transmembrane region" description="Helical" evidence="2">
    <location>
        <begin position="67"/>
        <end position="89"/>
    </location>
</feature>
<feature type="domain" description="DUF2427" evidence="4">
    <location>
        <begin position="57"/>
        <end position="157"/>
    </location>
</feature>
<comment type="caution">
    <text evidence="6">The sequence shown here is derived from an EMBL/GenBank/DDBJ whole genome shotgun (WGS) entry which is preliminary data.</text>
</comment>
<name>A0A2P5IEJ0_DIAHE</name>
<dbReference type="STRING" id="158607.A0A2P5IEJ0"/>
<dbReference type="OrthoDB" id="4005299at2759"/>
<keyword evidence="2" id="KW-1133">Transmembrane helix</keyword>
<keyword evidence="7" id="KW-1185">Reference proteome</keyword>
<evidence type="ECO:0000256" key="1">
    <source>
        <dbReference type="SAM" id="MobiDB-lite"/>
    </source>
</evidence>
<feature type="chain" id="PRO_5015109887" evidence="3">
    <location>
        <begin position="28"/>
        <end position="603"/>
    </location>
</feature>
<feature type="transmembrane region" description="Helical" evidence="2">
    <location>
        <begin position="562"/>
        <end position="586"/>
    </location>
</feature>
<feature type="transmembrane region" description="Helical" evidence="2">
    <location>
        <begin position="140"/>
        <end position="159"/>
    </location>
</feature>